<organism evidence="5 6">
    <name type="scientific">Candidatus Roizmanbacteria bacterium RIFCSPLOWO2_01_FULL_38_12</name>
    <dbReference type="NCBI Taxonomy" id="1802061"/>
    <lineage>
        <taxon>Bacteria</taxon>
        <taxon>Candidatus Roizmaniibacteriota</taxon>
    </lineage>
</organism>
<dbReference type="UniPathway" id="UPA00219"/>
<keyword evidence="2" id="KW-0133">Cell shape</keyword>
<proteinExistence type="inferred from homology"/>
<dbReference type="InterPro" id="IPR013221">
    <property type="entry name" value="Mur_ligase_cen"/>
</dbReference>
<evidence type="ECO:0008006" key="7">
    <source>
        <dbReference type="Google" id="ProtNLM"/>
    </source>
</evidence>
<evidence type="ECO:0000256" key="1">
    <source>
        <dbReference type="ARBA" id="ARBA00005898"/>
    </source>
</evidence>
<dbReference type="GO" id="GO:0051301">
    <property type="term" value="P:cell division"/>
    <property type="evidence" value="ECO:0007669"/>
    <property type="project" value="UniProtKB-KW"/>
</dbReference>
<keyword evidence="2" id="KW-0961">Cell wall biogenesis/degradation</keyword>
<dbReference type="InterPro" id="IPR004101">
    <property type="entry name" value="Mur_ligase_C"/>
</dbReference>
<reference evidence="5 6" key="1">
    <citation type="journal article" date="2016" name="Nat. Commun.">
        <title>Thousands of microbial genomes shed light on interconnected biogeochemical processes in an aquifer system.</title>
        <authorList>
            <person name="Anantharaman K."/>
            <person name="Brown C.T."/>
            <person name="Hug L.A."/>
            <person name="Sharon I."/>
            <person name="Castelle C.J."/>
            <person name="Probst A.J."/>
            <person name="Thomas B.C."/>
            <person name="Singh A."/>
            <person name="Wilkins M.J."/>
            <person name="Karaoz U."/>
            <person name="Brodie E.L."/>
            <person name="Williams K.H."/>
            <person name="Hubbard S.S."/>
            <person name="Banfield J.F."/>
        </authorList>
    </citation>
    <scope>NUCLEOTIDE SEQUENCE [LARGE SCALE GENOMIC DNA]</scope>
</reference>
<dbReference type="Pfam" id="PF02875">
    <property type="entry name" value="Mur_ligase_C"/>
    <property type="match status" value="1"/>
</dbReference>
<dbReference type="SUPFAM" id="SSF53623">
    <property type="entry name" value="MurD-like peptide ligases, catalytic domain"/>
    <property type="match status" value="1"/>
</dbReference>
<dbReference type="GO" id="GO:0008360">
    <property type="term" value="P:regulation of cell shape"/>
    <property type="evidence" value="ECO:0007669"/>
    <property type="project" value="UniProtKB-KW"/>
</dbReference>
<dbReference type="GO" id="GO:0005737">
    <property type="term" value="C:cytoplasm"/>
    <property type="evidence" value="ECO:0007669"/>
    <property type="project" value="UniProtKB-SubCell"/>
</dbReference>
<dbReference type="NCBIfam" id="TIGR01085">
    <property type="entry name" value="murE"/>
    <property type="match status" value="1"/>
</dbReference>
<sequence>MNLQSIKNIYHFILSFIANIIYDFPSRKLIVVGVTGTDGKTTTSSLIYHILNKVGKKASVITSVSAVIGNKTYDTGFHVTTPGPLTVQKYLKQAVDDGSEYFVLETTSHALDQYRVYGINYAIGLLTNITHEHLHYHKTYEKYVKAKAKLLKWSKLALINRDDKSYEIVHKLCHGNCKTYGLEYEADYNIDIAKKNGLDLAQFNKYNYLGAYTVCHELGLSDEEIFSAMKTFKLPKGRMEVIYTNGFKVIVDFAHTPNGLHEALNAIKQLYKPLKIIHVFGAAAFRDDAKRPIMGDESASHADTTILTEEDYRTEDPNKICREIAAGLLKNKFRQEESDSYNGNKKTFTVIIDRKKAIEKALSIVKSNDVIVLTGKGHEQSLCRGTKEYPWDDKKTVLEIIRKLRVMSYEF</sequence>
<dbReference type="Gene3D" id="3.40.1190.10">
    <property type="entry name" value="Mur-like, catalytic domain"/>
    <property type="match status" value="1"/>
</dbReference>
<comment type="subcellular location">
    <subcellularLocation>
        <location evidence="2">Cytoplasm</location>
    </subcellularLocation>
</comment>
<gene>
    <name evidence="5" type="ORF">A3A93_00165</name>
</gene>
<evidence type="ECO:0000259" key="4">
    <source>
        <dbReference type="Pfam" id="PF08245"/>
    </source>
</evidence>
<evidence type="ECO:0000313" key="5">
    <source>
        <dbReference type="EMBL" id="OGK46673.1"/>
    </source>
</evidence>
<keyword evidence="2" id="KW-0131">Cell cycle</keyword>
<dbReference type="STRING" id="1802061.A3A93_00165"/>
<evidence type="ECO:0000259" key="3">
    <source>
        <dbReference type="Pfam" id="PF02875"/>
    </source>
</evidence>
<dbReference type="InterPro" id="IPR036565">
    <property type="entry name" value="Mur-like_cat_sf"/>
</dbReference>
<dbReference type="GO" id="GO:0071555">
    <property type="term" value="P:cell wall organization"/>
    <property type="evidence" value="ECO:0007669"/>
    <property type="project" value="UniProtKB-KW"/>
</dbReference>
<dbReference type="GO" id="GO:0016881">
    <property type="term" value="F:acid-amino acid ligase activity"/>
    <property type="evidence" value="ECO:0007669"/>
    <property type="project" value="InterPro"/>
</dbReference>
<dbReference type="GO" id="GO:0005524">
    <property type="term" value="F:ATP binding"/>
    <property type="evidence" value="ECO:0007669"/>
    <property type="project" value="InterPro"/>
</dbReference>
<dbReference type="Pfam" id="PF08245">
    <property type="entry name" value="Mur_ligase_M"/>
    <property type="match status" value="1"/>
</dbReference>
<dbReference type="GO" id="GO:0009252">
    <property type="term" value="P:peptidoglycan biosynthetic process"/>
    <property type="evidence" value="ECO:0007669"/>
    <property type="project" value="UniProtKB-UniPathway"/>
</dbReference>
<comment type="caution">
    <text evidence="5">The sequence shown here is derived from an EMBL/GenBank/DDBJ whole genome shotgun (WGS) entry which is preliminary data.</text>
</comment>
<accession>A0A1F7ITH9</accession>
<dbReference type="SUPFAM" id="SSF53244">
    <property type="entry name" value="MurD-like peptide ligases, peptide-binding domain"/>
    <property type="match status" value="1"/>
</dbReference>
<comment type="similarity">
    <text evidence="1">Belongs to the MurCDEF family. MurE subfamily.</text>
</comment>
<evidence type="ECO:0000256" key="2">
    <source>
        <dbReference type="RuleBase" id="RU004135"/>
    </source>
</evidence>
<dbReference type="PANTHER" id="PTHR23135">
    <property type="entry name" value="MUR LIGASE FAMILY MEMBER"/>
    <property type="match status" value="1"/>
</dbReference>
<dbReference type="PANTHER" id="PTHR23135:SF4">
    <property type="entry name" value="UDP-N-ACETYLMURAMOYL-L-ALANYL-D-GLUTAMATE--2,6-DIAMINOPIMELATE LIGASE MURE HOMOLOG, CHLOROPLASTIC"/>
    <property type="match status" value="1"/>
</dbReference>
<dbReference type="InterPro" id="IPR036615">
    <property type="entry name" value="Mur_ligase_C_dom_sf"/>
</dbReference>
<feature type="domain" description="Mur ligase C-terminal" evidence="3">
    <location>
        <begin position="237"/>
        <end position="377"/>
    </location>
</feature>
<name>A0A1F7ITH9_9BACT</name>
<feature type="domain" description="Mur ligase central" evidence="4">
    <location>
        <begin position="34"/>
        <end position="191"/>
    </location>
</feature>
<dbReference type="Proteomes" id="UP000177141">
    <property type="component" value="Unassembled WGS sequence"/>
</dbReference>
<protein>
    <recommendedName>
        <fullName evidence="7">UDP-N-acetylmuramyl-tripeptide synthetase</fullName>
    </recommendedName>
</protein>
<dbReference type="Gene3D" id="3.90.190.20">
    <property type="entry name" value="Mur ligase, C-terminal domain"/>
    <property type="match status" value="1"/>
</dbReference>
<comment type="pathway">
    <text evidence="2">Cell wall biogenesis; peptidoglycan biosynthesis.</text>
</comment>
<evidence type="ECO:0000313" key="6">
    <source>
        <dbReference type="Proteomes" id="UP000177141"/>
    </source>
</evidence>
<dbReference type="AlphaFoldDB" id="A0A1F7ITH9"/>
<dbReference type="InterPro" id="IPR005761">
    <property type="entry name" value="UDP-N-AcMur-Glu-dNH2Pim_ligase"/>
</dbReference>
<keyword evidence="2" id="KW-0132">Cell division</keyword>
<dbReference type="EMBL" id="MGAL01000042">
    <property type="protein sequence ID" value="OGK46673.1"/>
    <property type="molecule type" value="Genomic_DNA"/>
</dbReference>
<keyword evidence="2" id="KW-0573">Peptidoglycan synthesis</keyword>